<evidence type="ECO:0000313" key="3">
    <source>
        <dbReference type="Proteomes" id="UP000050761"/>
    </source>
</evidence>
<dbReference type="PANTHER" id="PTHR22718">
    <property type="entry name" value="SERPENTINE RECEPTOR, CLASS X"/>
    <property type="match status" value="1"/>
</dbReference>
<keyword evidence="1" id="KW-1133">Transmembrane helix</keyword>
<name>A0A3P7X1F5_HELPZ</name>
<dbReference type="Proteomes" id="UP000050761">
    <property type="component" value="Unassembled WGS sequence"/>
</dbReference>
<feature type="transmembrane region" description="Helical" evidence="1">
    <location>
        <begin position="208"/>
        <end position="230"/>
    </location>
</feature>
<keyword evidence="3" id="KW-1185">Reference proteome</keyword>
<dbReference type="AlphaFoldDB" id="A0A3P7X1F5"/>
<evidence type="ECO:0000313" key="2">
    <source>
        <dbReference type="EMBL" id="VDO67531.1"/>
    </source>
</evidence>
<dbReference type="EMBL" id="UZAH01025625">
    <property type="protein sequence ID" value="VDO67531.1"/>
    <property type="molecule type" value="Genomic_DNA"/>
</dbReference>
<dbReference type="SUPFAM" id="SSF81321">
    <property type="entry name" value="Family A G protein-coupled receptor-like"/>
    <property type="match status" value="1"/>
</dbReference>
<accession>A0A3P7X1F5</accession>
<feature type="transmembrane region" description="Helical" evidence="1">
    <location>
        <begin position="6"/>
        <end position="32"/>
    </location>
</feature>
<proteinExistence type="predicted"/>
<evidence type="ECO:0000256" key="1">
    <source>
        <dbReference type="SAM" id="Phobius"/>
    </source>
</evidence>
<sequence>MVEVTRILVGLFLFSESCIILLLNLFVMACIIKSRLYAKKDNSVYFLAGFNIAVDIGMLLLHVLYIGPSVMAGSWFFDGQDSLGVEVTAVIFMGLWYLGSVLQILFAVNRITPDPRFFGYSYLKVPGEIFNLSMYYVDLPLDLGTSIICGISYMVLFTYIIKAGSSNDKVGRRELRNCIQFLLMFLTYTVAWVTFFAYPAIGIKEAEAYVVTPAIVVLNSGTNSIIYLILNMEVLTKRRDADHFICTAKNDSGRLRLLQCRIRRQGPFEEEIKLAGRMASILKDIEARQLELSKTNRWKWWKNKKKIGVRKMN</sequence>
<keyword evidence="1" id="KW-0812">Transmembrane</keyword>
<feature type="transmembrane region" description="Helical" evidence="1">
    <location>
        <begin position="87"/>
        <end position="108"/>
    </location>
</feature>
<evidence type="ECO:0000313" key="4">
    <source>
        <dbReference type="WBParaSite" id="HPBE_0000624701-mRNA-1"/>
    </source>
</evidence>
<protein>
    <submittedName>
        <fullName evidence="4">7TM_GPCR_Srx domain-containing protein</fullName>
    </submittedName>
</protein>
<reference evidence="2 3" key="1">
    <citation type="submission" date="2018-11" db="EMBL/GenBank/DDBJ databases">
        <authorList>
            <consortium name="Pathogen Informatics"/>
        </authorList>
    </citation>
    <scope>NUCLEOTIDE SEQUENCE [LARGE SCALE GENOMIC DNA]</scope>
</reference>
<gene>
    <name evidence="2" type="ORF">HPBE_LOCUS6248</name>
</gene>
<dbReference type="PROSITE" id="PS51257">
    <property type="entry name" value="PROKAR_LIPOPROTEIN"/>
    <property type="match status" value="1"/>
</dbReference>
<reference evidence="4" key="2">
    <citation type="submission" date="2019-09" db="UniProtKB">
        <authorList>
            <consortium name="WormBaseParasite"/>
        </authorList>
    </citation>
    <scope>IDENTIFICATION</scope>
</reference>
<dbReference type="WBParaSite" id="HPBE_0000624701-mRNA-1">
    <property type="protein sequence ID" value="HPBE_0000624701-mRNA-1"/>
    <property type="gene ID" value="HPBE_0000624701"/>
</dbReference>
<dbReference type="OrthoDB" id="5852115at2759"/>
<feature type="transmembrane region" description="Helical" evidence="1">
    <location>
        <begin position="181"/>
        <end position="202"/>
    </location>
</feature>
<organism evidence="2">
    <name type="scientific">Heligmosomoides polygyrus</name>
    <name type="common">Parasitic roundworm</name>
    <dbReference type="NCBI Taxonomy" id="6339"/>
    <lineage>
        <taxon>Eukaryota</taxon>
        <taxon>Metazoa</taxon>
        <taxon>Ecdysozoa</taxon>
        <taxon>Nematoda</taxon>
        <taxon>Chromadorea</taxon>
        <taxon>Rhabditida</taxon>
        <taxon>Rhabditina</taxon>
        <taxon>Rhabditomorpha</taxon>
        <taxon>Strongyloidea</taxon>
        <taxon>Heligmosomidae</taxon>
        <taxon>Heligmosomoides</taxon>
    </lineage>
</organism>
<feature type="transmembrane region" description="Helical" evidence="1">
    <location>
        <begin position="44"/>
        <end position="67"/>
    </location>
</feature>
<feature type="transmembrane region" description="Helical" evidence="1">
    <location>
        <begin position="143"/>
        <end position="161"/>
    </location>
</feature>
<keyword evidence="1" id="KW-0472">Membrane</keyword>
<dbReference type="PANTHER" id="PTHR22718:SF11">
    <property type="entry name" value="7TM GPCR SERPENTINE RECEPTOR CLASS X (SRX) DOMAIN-CONTAINING PROTEIN"/>
    <property type="match status" value="1"/>
</dbReference>